<evidence type="ECO:0000313" key="1">
    <source>
        <dbReference type="EMBL" id="GFN90788.1"/>
    </source>
</evidence>
<evidence type="ECO:0000313" key="2">
    <source>
        <dbReference type="Proteomes" id="UP000735302"/>
    </source>
</evidence>
<dbReference type="EMBL" id="BLXT01002061">
    <property type="protein sequence ID" value="GFN90788.1"/>
    <property type="molecule type" value="Genomic_DNA"/>
</dbReference>
<dbReference type="Proteomes" id="UP000735302">
    <property type="component" value="Unassembled WGS sequence"/>
</dbReference>
<accession>A0AAV3ZA13</accession>
<name>A0AAV3ZA13_9GAST</name>
<gene>
    <name evidence="1" type="ORF">PoB_001729400</name>
</gene>
<organism evidence="1 2">
    <name type="scientific">Plakobranchus ocellatus</name>
    <dbReference type="NCBI Taxonomy" id="259542"/>
    <lineage>
        <taxon>Eukaryota</taxon>
        <taxon>Metazoa</taxon>
        <taxon>Spiralia</taxon>
        <taxon>Lophotrochozoa</taxon>
        <taxon>Mollusca</taxon>
        <taxon>Gastropoda</taxon>
        <taxon>Heterobranchia</taxon>
        <taxon>Euthyneura</taxon>
        <taxon>Panpulmonata</taxon>
        <taxon>Sacoglossa</taxon>
        <taxon>Placobranchoidea</taxon>
        <taxon>Plakobranchidae</taxon>
        <taxon>Plakobranchus</taxon>
    </lineage>
</organism>
<protein>
    <submittedName>
        <fullName evidence="1">Uncharacterized protein</fullName>
    </submittedName>
</protein>
<reference evidence="1 2" key="1">
    <citation type="journal article" date="2021" name="Elife">
        <title>Chloroplast acquisition without the gene transfer in kleptoplastic sea slugs, Plakobranchus ocellatus.</title>
        <authorList>
            <person name="Maeda T."/>
            <person name="Takahashi S."/>
            <person name="Yoshida T."/>
            <person name="Shimamura S."/>
            <person name="Takaki Y."/>
            <person name="Nagai Y."/>
            <person name="Toyoda A."/>
            <person name="Suzuki Y."/>
            <person name="Arimoto A."/>
            <person name="Ishii H."/>
            <person name="Satoh N."/>
            <person name="Nishiyama T."/>
            <person name="Hasebe M."/>
            <person name="Maruyama T."/>
            <person name="Minagawa J."/>
            <person name="Obokata J."/>
            <person name="Shigenobu S."/>
        </authorList>
    </citation>
    <scope>NUCLEOTIDE SEQUENCE [LARGE SCALE GENOMIC DNA]</scope>
</reference>
<proteinExistence type="predicted"/>
<keyword evidence="2" id="KW-1185">Reference proteome</keyword>
<sequence length="155" mass="17253">MKRPLCCPPFTNPVAWRFQNKSMAAMLRASRRERTGLNNVTKEDGLVTNASSNVTVQVMASVTNLEPVAMDVIHSGLVQLVNTVRTWGILSLYCLLKAQDNGCDNVISLYLLTARGLKIRKYILAYERRNSRVVYSALGTPGMTTGMTKLQWGML</sequence>
<dbReference type="AlphaFoldDB" id="A0AAV3ZA13"/>
<comment type="caution">
    <text evidence="1">The sequence shown here is derived from an EMBL/GenBank/DDBJ whole genome shotgun (WGS) entry which is preliminary data.</text>
</comment>